<dbReference type="Proteomes" id="UP000244962">
    <property type="component" value="Unassembled WGS sequence"/>
</dbReference>
<dbReference type="GO" id="GO:0070967">
    <property type="term" value="F:coenzyme F420 binding"/>
    <property type="evidence" value="ECO:0007669"/>
    <property type="project" value="TreeGrafter"/>
</dbReference>
<evidence type="ECO:0000313" key="3">
    <source>
        <dbReference type="EMBL" id="PWC08162.1"/>
    </source>
</evidence>
<proteinExistence type="inferred from homology"/>
<comment type="similarity">
    <text evidence="1">Belongs to the F420H(2)-dependent quinone reductase family.</text>
</comment>
<dbReference type="EMBL" id="QEFB01000001">
    <property type="protein sequence ID" value="PWC08162.1"/>
    <property type="molecule type" value="Genomic_DNA"/>
</dbReference>
<dbReference type="InterPro" id="IPR012349">
    <property type="entry name" value="Split_barrel_FMN-bd"/>
</dbReference>
<dbReference type="Gene3D" id="2.30.110.10">
    <property type="entry name" value="Electron Transport, Fmn-binding Protein, Chain A"/>
    <property type="match status" value="1"/>
</dbReference>
<accession>A0A2U1TGZ5</accession>
<comment type="catalytic activity">
    <reaction evidence="2">
        <text>oxidized coenzyme F420-(gamma-L-Glu)(n) + a quinol + H(+) = reduced coenzyme F420-(gamma-L-Glu)(n) + a quinone</text>
        <dbReference type="Rhea" id="RHEA:39663"/>
        <dbReference type="Rhea" id="RHEA-COMP:12939"/>
        <dbReference type="Rhea" id="RHEA-COMP:14378"/>
        <dbReference type="ChEBI" id="CHEBI:15378"/>
        <dbReference type="ChEBI" id="CHEBI:24646"/>
        <dbReference type="ChEBI" id="CHEBI:132124"/>
        <dbReference type="ChEBI" id="CHEBI:133980"/>
        <dbReference type="ChEBI" id="CHEBI:139511"/>
    </reaction>
</comment>
<protein>
    <submittedName>
        <fullName evidence="3">Nitroreductase family deazaflavin-dependent oxidoreductase</fullName>
    </submittedName>
</protein>
<evidence type="ECO:0000313" key="4">
    <source>
        <dbReference type="Proteomes" id="UP000244962"/>
    </source>
</evidence>
<evidence type="ECO:0000256" key="2">
    <source>
        <dbReference type="ARBA" id="ARBA00049106"/>
    </source>
</evidence>
<comment type="caution">
    <text evidence="3">The sequence shown here is derived from an EMBL/GenBank/DDBJ whole genome shotgun (WGS) entry which is preliminary data.</text>
</comment>
<dbReference type="AlphaFoldDB" id="A0A2U1TGZ5"/>
<dbReference type="InterPro" id="IPR004378">
    <property type="entry name" value="F420H2_quin_Rdtase"/>
</dbReference>
<dbReference type="NCBIfam" id="TIGR00026">
    <property type="entry name" value="hi_GC_TIGR00026"/>
    <property type="match status" value="1"/>
</dbReference>
<name>A0A2U1TGZ5_9MICO</name>
<dbReference type="PANTHER" id="PTHR39428">
    <property type="entry name" value="F420H(2)-DEPENDENT QUINONE REDUCTASE RV1261C"/>
    <property type="match status" value="1"/>
</dbReference>
<evidence type="ECO:0000256" key="1">
    <source>
        <dbReference type="ARBA" id="ARBA00008710"/>
    </source>
</evidence>
<dbReference type="RefSeq" id="WP_108962021.1">
    <property type="nucleotide sequence ID" value="NZ_QEFB01000001.1"/>
</dbReference>
<gene>
    <name evidence="3" type="ORF">DF223_02070</name>
</gene>
<dbReference type="PANTHER" id="PTHR39428:SF3">
    <property type="entry name" value="DEAZAFLAVIN-DEPENDENT NITROREDUCTASE"/>
    <property type="match status" value="1"/>
</dbReference>
<dbReference type="Pfam" id="PF04075">
    <property type="entry name" value="F420H2_quin_red"/>
    <property type="match status" value="1"/>
</dbReference>
<keyword evidence="4" id="KW-1185">Reference proteome</keyword>
<sequence length="149" mass="16347">MSLKATITDVGMRAINTLHRGVLAATGGRLGSRLGTMDVVELHTIGRTSGRRRTTMLTTPISDAEKLVLVASKGGSDSHPAWYLNLRSNPEVEVTVSGETRKMRARTASPEEKDELWPRIVGAYPGYARYQRKTGRDIPVVICEPRDAD</sequence>
<reference evidence="4" key="1">
    <citation type="submission" date="2018-04" db="EMBL/GenBank/DDBJ databases">
        <authorList>
            <person name="Liu S."/>
            <person name="Wang Z."/>
            <person name="Li J."/>
        </authorList>
    </citation>
    <scope>NUCLEOTIDE SEQUENCE [LARGE SCALE GENOMIC DNA]</scope>
    <source>
        <strain evidence="4">622</strain>
    </source>
</reference>
<dbReference type="SUPFAM" id="SSF50475">
    <property type="entry name" value="FMN-binding split barrel"/>
    <property type="match status" value="1"/>
</dbReference>
<organism evidence="3 4">
    <name type="scientific">Mycetocola zhujimingii</name>
    <dbReference type="NCBI Taxonomy" id="2079792"/>
    <lineage>
        <taxon>Bacteria</taxon>
        <taxon>Bacillati</taxon>
        <taxon>Actinomycetota</taxon>
        <taxon>Actinomycetes</taxon>
        <taxon>Micrococcales</taxon>
        <taxon>Microbacteriaceae</taxon>
        <taxon>Mycetocola</taxon>
    </lineage>
</organism>
<dbReference type="GO" id="GO:0005886">
    <property type="term" value="C:plasma membrane"/>
    <property type="evidence" value="ECO:0007669"/>
    <property type="project" value="TreeGrafter"/>
</dbReference>
<dbReference type="GO" id="GO:0016491">
    <property type="term" value="F:oxidoreductase activity"/>
    <property type="evidence" value="ECO:0007669"/>
    <property type="project" value="InterPro"/>
</dbReference>